<dbReference type="AlphaFoldDB" id="A0A0D2AIC4"/>
<dbReference type="SMART" id="SM00256">
    <property type="entry name" value="FBOX"/>
    <property type="match status" value="1"/>
</dbReference>
<dbReference type="InterPro" id="IPR036047">
    <property type="entry name" value="F-box-like_dom_sf"/>
</dbReference>
<sequence>MTSLLSLCDELLHEVFTFVNFPDLFRLAATCRTFKAYIKGNKLLWKDMYLQNFDEPPAWTEVDWELRLKDITHLQNILMSENEDVKRRNLRLVVQSIVDLLHHANKIQAQSRNIRFLQEQFENPLNRNVFLSSSGLYGYAADGTKRAGTEEQRAAPTAAERQLSAKLHAYFGTSYEIFGRTRSTAAHPYARSKVYDLRNYNNRNSWGPYLDDLSFRPDWEKIESIMIDLGFNMRNFIDSLDHGKGGDGDMYGTPFFGITPQSYVPIQEFVCPGVKALVESGSWKARNRQVKVMTQQPSIPLEARDPYGVSGTWRRIVCFLDYNDLYAFNFLSPDPTPGEMREPITTQEAIRLITMKIKVNKISDPGEGDRKDMPVVHFTGMSRSMHASWDPNANSKITGSVRMTQNGDVRWVTLSIFHGETRWRSECIQLGGIRSARGVIGTWFDKNYDPNGPAGPTAFWKVCEEDQGHVWEDEIDSVEG</sequence>
<proteinExistence type="predicted"/>
<organism evidence="2 3">
    <name type="scientific">Verruconis gallopava</name>
    <dbReference type="NCBI Taxonomy" id="253628"/>
    <lineage>
        <taxon>Eukaryota</taxon>
        <taxon>Fungi</taxon>
        <taxon>Dikarya</taxon>
        <taxon>Ascomycota</taxon>
        <taxon>Pezizomycotina</taxon>
        <taxon>Dothideomycetes</taxon>
        <taxon>Pleosporomycetidae</taxon>
        <taxon>Venturiales</taxon>
        <taxon>Sympoventuriaceae</taxon>
        <taxon>Verruconis</taxon>
    </lineage>
</organism>
<gene>
    <name evidence="2" type="ORF">PV09_09549</name>
</gene>
<dbReference type="Proteomes" id="UP000053259">
    <property type="component" value="Unassembled WGS sequence"/>
</dbReference>
<dbReference type="InterPro" id="IPR001810">
    <property type="entry name" value="F-box_dom"/>
</dbReference>
<dbReference type="STRING" id="253628.A0A0D2AIC4"/>
<keyword evidence="3" id="KW-1185">Reference proteome</keyword>
<dbReference type="PROSITE" id="PS50181">
    <property type="entry name" value="FBOX"/>
    <property type="match status" value="1"/>
</dbReference>
<dbReference type="Gene3D" id="1.20.1280.50">
    <property type="match status" value="1"/>
</dbReference>
<dbReference type="InParanoid" id="A0A0D2AIC4"/>
<name>A0A0D2AIC4_9PEZI</name>
<accession>A0A0D2AIC4</accession>
<evidence type="ECO:0000259" key="1">
    <source>
        <dbReference type="PROSITE" id="PS50181"/>
    </source>
</evidence>
<reference evidence="2 3" key="1">
    <citation type="submission" date="2015-01" db="EMBL/GenBank/DDBJ databases">
        <title>The Genome Sequence of Ochroconis gallopava CBS43764.</title>
        <authorList>
            <consortium name="The Broad Institute Genomics Platform"/>
            <person name="Cuomo C."/>
            <person name="de Hoog S."/>
            <person name="Gorbushina A."/>
            <person name="Stielow B."/>
            <person name="Teixiera M."/>
            <person name="Abouelleil A."/>
            <person name="Chapman S.B."/>
            <person name="Priest M."/>
            <person name="Young S.K."/>
            <person name="Wortman J."/>
            <person name="Nusbaum C."/>
            <person name="Birren B."/>
        </authorList>
    </citation>
    <scope>NUCLEOTIDE SEQUENCE [LARGE SCALE GENOMIC DNA]</scope>
    <source>
        <strain evidence="2 3">CBS 43764</strain>
    </source>
</reference>
<dbReference type="EMBL" id="KN847608">
    <property type="protein sequence ID" value="KIV98668.1"/>
    <property type="molecule type" value="Genomic_DNA"/>
</dbReference>
<protein>
    <recommendedName>
        <fullName evidence="1">F-box domain-containing protein</fullName>
    </recommendedName>
</protein>
<dbReference type="VEuPathDB" id="FungiDB:PV09_09549"/>
<evidence type="ECO:0000313" key="2">
    <source>
        <dbReference type="EMBL" id="KIV98668.1"/>
    </source>
</evidence>
<dbReference type="SUPFAM" id="SSF81383">
    <property type="entry name" value="F-box domain"/>
    <property type="match status" value="1"/>
</dbReference>
<dbReference type="RefSeq" id="XP_016208538.1">
    <property type="nucleotide sequence ID" value="XM_016363625.1"/>
</dbReference>
<dbReference type="GeneID" id="27317522"/>
<dbReference type="HOGENOM" id="CLU_019366_3_0_1"/>
<feature type="domain" description="F-box" evidence="1">
    <location>
        <begin position="1"/>
        <end position="48"/>
    </location>
</feature>
<dbReference type="Pfam" id="PF00646">
    <property type="entry name" value="F-box"/>
    <property type="match status" value="1"/>
</dbReference>
<dbReference type="OrthoDB" id="3226064at2759"/>
<evidence type="ECO:0000313" key="3">
    <source>
        <dbReference type="Proteomes" id="UP000053259"/>
    </source>
</evidence>